<accession>A0A1M7ZJA7</accession>
<keyword evidence="1" id="KW-0472">Membrane</keyword>
<keyword evidence="1" id="KW-0812">Transmembrane</keyword>
<proteinExistence type="predicted"/>
<evidence type="ECO:0000256" key="1">
    <source>
        <dbReference type="SAM" id="Phobius"/>
    </source>
</evidence>
<gene>
    <name evidence="2" type="ORF">SAMN04488108_3730</name>
</gene>
<dbReference type="STRING" id="1073327.SAMN04488108_3730"/>
<dbReference type="AlphaFoldDB" id="A0A1M7ZJA7"/>
<evidence type="ECO:0000313" key="2">
    <source>
        <dbReference type="EMBL" id="SHO64902.1"/>
    </source>
</evidence>
<keyword evidence="3" id="KW-1185">Reference proteome</keyword>
<sequence length="55" mass="6543">MGEVKKIDFIDELFESQKKILPFLIPLVYAIGYVYSVSYYKSFGINIKYYTDIYD</sequence>
<protein>
    <submittedName>
        <fullName evidence="2">Uncharacterized protein</fullName>
    </submittedName>
</protein>
<evidence type="ECO:0000313" key="3">
    <source>
        <dbReference type="Proteomes" id="UP000184609"/>
    </source>
</evidence>
<dbReference type="EMBL" id="FRXN01000006">
    <property type="protein sequence ID" value="SHO64902.1"/>
    <property type="molecule type" value="Genomic_DNA"/>
</dbReference>
<organism evidence="2 3">
    <name type="scientific">Algoriphagus zhangzhouensis</name>
    <dbReference type="NCBI Taxonomy" id="1073327"/>
    <lineage>
        <taxon>Bacteria</taxon>
        <taxon>Pseudomonadati</taxon>
        <taxon>Bacteroidota</taxon>
        <taxon>Cytophagia</taxon>
        <taxon>Cytophagales</taxon>
        <taxon>Cyclobacteriaceae</taxon>
        <taxon>Algoriphagus</taxon>
    </lineage>
</organism>
<dbReference type="Proteomes" id="UP000184609">
    <property type="component" value="Unassembled WGS sequence"/>
</dbReference>
<reference evidence="3" key="1">
    <citation type="submission" date="2016-12" db="EMBL/GenBank/DDBJ databases">
        <authorList>
            <person name="Varghese N."/>
            <person name="Submissions S."/>
        </authorList>
    </citation>
    <scope>NUCLEOTIDE SEQUENCE [LARGE SCALE GENOMIC DNA]</scope>
    <source>
        <strain evidence="3">DSM 25035</strain>
    </source>
</reference>
<name>A0A1M7ZJA7_9BACT</name>
<keyword evidence="1" id="KW-1133">Transmembrane helix</keyword>
<feature type="transmembrane region" description="Helical" evidence="1">
    <location>
        <begin position="20"/>
        <end position="40"/>
    </location>
</feature>